<dbReference type="GO" id="GO:0046914">
    <property type="term" value="F:transition metal ion binding"/>
    <property type="evidence" value="ECO:0007669"/>
    <property type="project" value="InterPro"/>
</dbReference>
<dbReference type="EMBL" id="JEME01002920">
    <property type="protein sequence ID" value="KYG02824.1"/>
    <property type="molecule type" value="Genomic_DNA"/>
</dbReference>
<dbReference type="InterPro" id="IPR036648">
    <property type="entry name" value="CN_Hdrase_a/SCN_Hdrase_g_sf"/>
</dbReference>
<sequence>MSHDFKKHLTTEQIGQLEAFCTSGIAAEVNSDSSLDSWMANERWRYVWLQTVARAWSDSTFRDNLLKDAREAIRLTFGFNLPAYVDLKVMAPQPRLASEHETETIGWNQKGNSGGWRLPPMKVIMWLPPAPPGNDQAVALAEYAHSGRTYPFSTC</sequence>
<name>A0A150TDP3_SORCE</name>
<dbReference type="Proteomes" id="UP000075502">
    <property type="component" value="Unassembled WGS sequence"/>
</dbReference>
<dbReference type="SUPFAM" id="SSF56209">
    <property type="entry name" value="Nitrile hydratase alpha chain"/>
    <property type="match status" value="1"/>
</dbReference>
<accession>A0A150TDP3</accession>
<dbReference type="AlphaFoldDB" id="A0A150TDP3"/>
<gene>
    <name evidence="1" type="ORF">BE21_54260</name>
</gene>
<evidence type="ECO:0000313" key="2">
    <source>
        <dbReference type="Proteomes" id="UP000075502"/>
    </source>
</evidence>
<dbReference type="Gene3D" id="3.90.330.10">
    <property type="entry name" value="Nitrile hydratase alpha /Thiocyanate hydrolase gamma"/>
    <property type="match status" value="1"/>
</dbReference>
<reference evidence="1 2" key="1">
    <citation type="submission" date="2014-02" db="EMBL/GenBank/DDBJ databases">
        <title>The small core and large imbalanced accessory genome model reveals a collaborative survival strategy of Sorangium cellulosum strains in nature.</title>
        <authorList>
            <person name="Han K."/>
            <person name="Peng R."/>
            <person name="Blom J."/>
            <person name="Li Y.-Z."/>
        </authorList>
    </citation>
    <scope>NUCLEOTIDE SEQUENCE [LARGE SCALE GENOMIC DNA]</scope>
    <source>
        <strain evidence="1 2">So0007-03</strain>
    </source>
</reference>
<dbReference type="NCBIfam" id="TIGR03795">
    <property type="entry name" value="RNP_Burkhold"/>
    <property type="match status" value="1"/>
</dbReference>
<evidence type="ECO:0000313" key="1">
    <source>
        <dbReference type="EMBL" id="KYG02824.1"/>
    </source>
</evidence>
<organism evidence="1 2">
    <name type="scientific">Sorangium cellulosum</name>
    <name type="common">Polyangium cellulosum</name>
    <dbReference type="NCBI Taxonomy" id="56"/>
    <lineage>
        <taxon>Bacteria</taxon>
        <taxon>Pseudomonadati</taxon>
        <taxon>Myxococcota</taxon>
        <taxon>Polyangia</taxon>
        <taxon>Polyangiales</taxon>
        <taxon>Polyangiaceae</taxon>
        <taxon>Sorangium</taxon>
    </lineage>
</organism>
<dbReference type="InterPro" id="IPR022261">
    <property type="entry name" value="RNP_Burkhold"/>
</dbReference>
<proteinExistence type="predicted"/>
<comment type="caution">
    <text evidence="1">The sequence shown here is derived from an EMBL/GenBank/DDBJ whole genome shotgun (WGS) entry which is preliminary data.</text>
</comment>
<dbReference type="GO" id="GO:0003824">
    <property type="term" value="F:catalytic activity"/>
    <property type="evidence" value="ECO:0007669"/>
    <property type="project" value="InterPro"/>
</dbReference>
<protein>
    <submittedName>
        <fullName evidence="1">Uncharacterized protein</fullName>
    </submittedName>
</protein>